<keyword evidence="1" id="KW-0472">Membrane</keyword>
<dbReference type="PANTHER" id="PTHR10963:SF42">
    <property type="entry name" value="PUTATIVE (AFU_ORTHOLOGUE AFUA_5G02280)-RELATED"/>
    <property type="match status" value="1"/>
</dbReference>
<dbReference type="InterPro" id="IPR050546">
    <property type="entry name" value="Glycosyl_Hydrlase_16"/>
</dbReference>
<comment type="caution">
    <text evidence="3">The sequence shown here is derived from an EMBL/GenBank/DDBJ whole genome shotgun (WGS) entry which is preliminary data.</text>
</comment>
<dbReference type="InterPro" id="IPR000757">
    <property type="entry name" value="Beta-glucanase-like"/>
</dbReference>
<dbReference type="Gene3D" id="2.60.120.200">
    <property type="match status" value="1"/>
</dbReference>
<evidence type="ECO:0000256" key="1">
    <source>
        <dbReference type="SAM" id="Phobius"/>
    </source>
</evidence>
<feature type="domain" description="GH16" evidence="2">
    <location>
        <begin position="56"/>
        <end position="313"/>
    </location>
</feature>
<keyword evidence="4" id="KW-1185">Reference proteome</keyword>
<evidence type="ECO:0000313" key="3">
    <source>
        <dbReference type="EMBL" id="CAK7216356.1"/>
    </source>
</evidence>
<name>A0ABP0B9Z2_9PEZI</name>
<accession>A0ABP0B9Z2</accession>
<dbReference type="InterPro" id="IPR013320">
    <property type="entry name" value="ConA-like_dom_sf"/>
</dbReference>
<organism evidence="3 4">
    <name type="scientific">Sporothrix bragantina</name>
    <dbReference type="NCBI Taxonomy" id="671064"/>
    <lineage>
        <taxon>Eukaryota</taxon>
        <taxon>Fungi</taxon>
        <taxon>Dikarya</taxon>
        <taxon>Ascomycota</taxon>
        <taxon>Pezizomycotina</taxon>
        <taxon>Sordariomycetes</taxon>
        <taxon>Sordariomycetidae</taxon>
        <taxon>Ophiostomatales</taxon>
        <taxon>Ophiostomataceae</taxon>
        <taxon>Sporothrix</taxon>
    </lineage>
</organism>
<protein>
    <recommendedName>
        <fullName evidence="2">GH16 domain-containing protein</fullName>
    </recommendedName>
</protein>
<dbReference type="SUPFAM" id="SSF49899">
    <property type="entry name" value="Concanavalin A-like lectins/glucanases"/>
    <property type="match status" value="1"/>
</dbReference>
<evidence type="ECO:0000313" key="4">
    <source>
        <dbReference type="Proteomes" id="UP001642406"/>
    </source>
</evidence>
<proteinExistence type="predicted"/>
<sequence length="375" mass="40591">MGQRFYEIEQGPWWKPSTWSKKIWVLVIAALAAIIAIVVAVAVVVTRNNAAANAYPSYTQLNYTLKDTYSGTSFFDNFDYFNNYDPASGFVHYVPAATAESLNLTYASSSSAVLRVDTSVGPSSSPDASTGRFSVRVSSKKQYNNGLFLFEVKHTPYGCGTWPALWLVDPNNDIWPAHGEIDIMEAVNLADTGNMMTLHTTGDCTMESVKRLMTGTAEQGDCHNTTNDNAGCGVDSGASTYGTTYNSDGGGTMAVEWRNAGIRMWQFSSDNIPADITAGNPDPSTWGTALADFPDTKCDIGTHFTNASIIVNIDLCGTLGEAKYPSSSCPKNCVGDYTCVGGNSPTNCTDYVANNPDDFKDAYWEFGSFKIYQTS</sequence>
<keyword evidence="1" id="KW-1133">Transmembrane helix</keyword>
<evidence type="ECO:0000259" key="2">
    <source>
        <dbReference type="PROSITE" id="PS51762"/>
    </source>
</evidence>
<dbReference type="PROSITE" id="PS51762">
    <property type="entry name" value="GH16_2"/>
    <property type="match status" value="1"/>
</dbReference>
<feature type="transmembrane region" description="Helical" evidence="1">
    <location>
        <begin position="23"/>
        <end position="45"/>
    </location>
</feature>
<dbReference type="CDD" id="cd02181">
    <property type="entry name" value="GH16_fungal_Lam16A_glucanase"/>
    <property type="match status" value="1"/>
</dbReference>
<reference evidence="3 4" key="1">
    <citation type="submission" date="2024-01" db="EMBL/GenBank/DDBJ databases">
        <authorList>
            <person name="Allen C."/>
            <person name="Tagirdzhanova G."/>
        </authorList>
    </citation>
    <scope>NUCLEOTIDE SEQUENCE [LARGE SCALE GENOMIC DNA]</scope>
</reference>
<dbReference type="PANTHER" id="PTHR10963">
    <property type="entry name" value="GLYCOSYL HYDROLASE-RELATED"/>
    <property type="match status" value="1"/>
</dbReference>
<dbReference type="EMBL" id="CAWUHC010000017">
    <property type="protein sequence ID" value="CAK7216356.1"/>
    <property type="molecule type" value="Genomic_DNA"/>
</dbReference>
<dbReference type="Proteomes" id="UP001642406">
    <property type="component" value="Unassembled WGS sequence"/>
</dbReference>
<keyword evidence="1" id="KW-0812">Transmembrane</keyword>
<dbReference type="Pfam" id="PF26113">
    <property type="entry name" value="GH16_XgeA"/>
    <property type="match status" value="1"/>
</dbReference>
<gene>
    <name evidence="3" type="ORF">SBRCBS47491_002796</name>
</gene>